<dbReference type="GO" id="GO:0007596">
    <property type="term" value="P:blood coagulation"/>
    <property type="evidence" value="ECO:0007669"/>
    <property type="project" value="InterPro"/>
</dbReference>
<dbReference type="GO" id="GO:0005576">
    <property type="term" value="C:extracellular region"/>
    <property type="evidence" value="ECO:0007669"/>
    <property type="project" value="UniProtKB-SubCell"/>
</dbReference>
<dbReference type="Proteomes" id="UP000008672">
    <property type="component" value="Unassembled WGS sequence"/>
</dbReference>
<evidence type="ECO:0000259" key="7">
    <source>
        <dbReference type="PROSITE" id="PS51406"/>
    </source>
</evidence>
<dbReference type="SUPFAM" id="SSF56496">
    <property type="entry name" value="Fibrinogen C-terminal domain-like"/>
    <property type="match status" value="2"/>
</dbReference>
<reference evidence="9" key="1">
    <citation type="submission" date="2011-08" db="EMBL/GenBank/DDBJ databases">
        <title>The draft genome of Latimeria chalumnae.</title>
        <authorList>
            <person name="Di Palma F."/>
            <person name="Alfoldi J."/>
            <person name="Johnson J."/>
            <person name="Berlin A."/>
            <person name="Gnerre S."/>
            <person name="Jaffe D."/>
            <person name="MacCallum I."/>
            <person name="Young S."/>
            <person name="Walker B.J."/>
            <person name="Lander E."/>
            <person name="Lindblad-Toh K."/>
        </authorList>
    </citation>
    <scope>NUCLEOTIDE SEQUENCE [LARGE SCALE GENOMIC DNA]</scope>
    <source>
        <strain evidence="9">Wild caught</strain>
    </source>
</reference>
<name>H3BH75_LATCH</name>
<evidence type="ECO:0000313" key="9">
    <source>
        <dbReference type="Proteomes" id="UP000008672"/>
    </source>
</evidence>
<dbReference type="STRING" id="7897.ENSLACP00000021246"/>
<dbReference type="HOGENOM" id="CLU_653080_0_0_1"/>
<evidence type="ECO:0000256" key="6">
    <source>
        <dbReference type="ARBA" id="ARBA00023180"/>
    </source>
</evidence>
<dbReference type="InterPro" id="IPR037579">
    <property type="entry name" value="FIB_ANG-like"/>
</dbReference>
<dbReference type="Pfam" id="PF00147">
    <property type="entry name" value="Fibrinogen_C"/>
    <property type="match status" value="2"/>
</dbReference>
<proteinExistence type="predicted"/>
<dbReference type="CDD" id="cd00087">
    <property type="entry name" value="FReD"/>
    <property type="match status" value="1"/>
</dbReference>
<evidence type="ECO:0000256" key="3">
    <source>
        <dbReference type="ARBA" id="ARBA00022729"/>
    </source>
</evidence>
<dbReference type="EMBL" id="AFYH01004479">
    <property type="status" value="NOT_ANNOTATED_CDS"/>
    <property type="molecule type" value="Genomic_DNA"/>
</dbReference>
<keyword evidence="6" id="KW-0325">Glycoprotein</keyword>
<evidence type="ECO:0000256" key="4">
    <source>
        <dbReference type="ARBA" id="ARBA00023054"/>
    </source>
</evidence>
<dbReference type="PANTHER" id="PTHR47221:SF6">
    <property type="entry name" value="FIBRINOGEN ALPHA CHAIN"/>
    <property type="match status" value="1"/>
</dbReference>
<dbReference type="InterPro" id="IPR036056">
    <property type="entry name" value="Fibrinogen-like_C"/>
</dbReference>
<reference evidence="8" key="2">
    <citation type="submission" date="2025-08" db="UniProtKB">
        <authorList>
            <consortium name="Ensembl"/>
        </authorList>
    </citation>
    <scope>IDENTIFICATION</scope>
</reference>
<keyword evidence="3" id="KW-0732">Signal</keyword>
<feature type="domain" description="Fibrinogen C-terminal" evidence="7">
    <location>
        <begin position="236"/>
        <end position="421"/>
    </location>
</feature>
<dbReference type="GeneTree" id="ENSGT00940000164607"/>
<organism evidence="8 9">
    <name type="scientific">Latimeria chalumnae</name>
    <name type="common">Coelacanth</name>
    <dbReference type="NCBI Taxonomy" id="7897"/>
    <lineage>
        <taxon>Eukaryota</taxon>
        <taxon>Metazoa</taxon>
        <taxon>Chordata</taxon>
        <taxon>Craniata</taxon>
        <taxon>Vertebrata</taxon>
        <taxon>Euteleostomi</taxon>
        <taxon>Coelacanthiformes</taxon>
        <taxon>Coelacanthidae</taxon>
        <taxon>Latimeria</taxon>
    </lineage>
</organism>
<dbReference type="NCBIfam" id="NF040941">
    <property type="entry name" value="GGGWT_bact"/>
    <property type="match status" value="1"/>
</dbReference>
<keyword evidence="4" id="KW-0175">Coiled coil</keyword>
<keyword evidence="5" id="KW-1015">Disulfide bond</keyword>
<evidence type="ECO:0000256" key="2">
    <source>
        <dbReference type="ARBA" id="ARBA00022525"/>
    </source>
</evidence>
<evidence type="ECO:0000256" key="1">
    <source>
        <dbReference type="ARBA" id="ARBA00004613"/>
    </source>
</evidence>
<dbReference type="PROSITE" id="PS51406">
    <property type="entry name" value="FIBRINOGEN_C_2"/>
    <property type="match status" value="2"/>
</dbReference>
<dbReference type="SMART" id="SM00186">
    <property type="entry name" value="FBG"/>
    <property type="match status" value="2"/>
</dbReference>
<comment type="subcellular location">
    <subcellularLocation>
        <location evidence="1">Secreted</location>
    </subcellularLocation>
</comment>
<dbReference type="InParanoid" id="H3BH75"/>
<reference evidence="8" key="3">
    <citation type="submission" date="2025-09" db="UniProtKB">
        <authorList>
            <consortium name="Ensembl"/>
        </authorList>
    </citation>
    <scope>IDENTIFICATION</scope>
</reference>
<evidence type="ECO:0000313" key="8">
    <source>
        <dbReference type="Ensembl" id="ENSLACP00000021246.1"/>
    </source>
</evidence>
<dbReference type="InterPro" id="IPR014716">
    <property type="entry name" value="Fibrinogen_a/b/g_C_1"/>
</dbReference>
<dbReference type="PANTHER" id="PTHR47221">
    <property type="entry name" value="FIBRINOGEN ALPHA CHAIN"/>
    <property type="match status" value="1"/>
</dbReference>
<dbReference type="OMA" id="ACHACNP"/>
<keyword evidence="2" id="KW-0964">Secreted</keyword>
<evidence type="ECO:0000256" key="5">
    <source>
        <dbReference type="ARBA" id="ARBA00023157"/>
    </source>
</evidence>
<dbReference type="InterPro" id="IPR002181">
    <property type="entry name" value="Fibrinogen_a/b/g_C_dom"/>
</dbReference>
<dbReference type="Gene3D" id="3.90.215.10">
    <property type="entry name" value="Gamma Fibrinogen, chain A, domain 1"/>
    <property type="match status" value="2"/>
</dbReference>
<dbReference type="eggNOG" id="KOG2579">
    <property type="taxonomic scope" value="Eukaryota"/>
</dbReference>
<sequence>SGVYVVQPSGGNLMVVFCDMNTEGKGWTVIQRNNIFTQLDWARIWNEYKSGFGDVQSEHWLGNKYIYQLTQQRTYKVRFIVQDSANIIKFAEYDYFKLGSEAESYALRVGTYSGTVGALPNIKFLWTRTSLAQHFTAYRCSSTLSSIKEYSRGMATIKLYFNTHTYTHTHTHIIYFNKKNTETASYIKQCYSALHLLLLTGSKHTMVGLFFMLTICLPFGDSNLSEEDCERLLRNFCISVYPTDCEDLPKDKPSGMYAIKPNGGAIIIVYCDMETEGKGWIVIQRNSQNGRLDWSRPWYDYKYGFGNVRLEHWLGNEYIHHITRVKPYKVRFVLHDSADNVRYAEYNSFKVEAESDGYTLRLGAHSGNLGDQMTSSPVPGKMHNNMKFTTKDKDEDLDRGSCAEAYNGGWWYFNCCSVQLN</sequence>
<accession>H3BH75</accession>
<dbReference type="Ensembl" id="ENSLACT00000021387.1">
    <property type="protein sequence ID" value="ENSLACP00000021246.1"/>
    <property type="gene ID" value="ENSLACG00000018667.1"/>
</dbReference>
<keyword evidence="9" id="KW-1185">Reference proteome</keyword>
<feature type="domain" description="Fibrinogen C-terminal" evidence="7">
    <location>
        <begin position="1"/>
        <end position="117"/>
    </location>
</feature>
<protein>
    <recommendedName>
        <fullName evidence="7">Fibrinogen C-terminal domain-containing protein</fullName>
    </recommendedName>
</protein>
<dbReference type="AlphaFoldDB" id="H3BH75"/>